<dbReference type="InterPro" id="IPR003474">
    <property type="entry name" value="Glcn_transporter"/>
</dbReference>
<evidence type="ECO:0000313" key="3">
    <source>
        <dbReference type="Proteomes" id="UP000017747"/>
    </source>
</evidence>
<dbReference type="Proteomes" id="UP000017747">
    <property type="component" value="Unassembled WGS sequence"/>
</dbReference>
<feature type="transmembrane region" description="Helical" evidence="1">
    <location>
        <begin position="49"/>
        <end position="72"/>
    </location>
</feature>
<protein>
    <recommendedName>
        <fullName evidence="4">Citrate transporter</fullName>
    </recommendedName>
</protein>
<sequence length="436" mass="45955">MVGVIGVIASLVLLMLIVYKGVGVIPASILCALVVIVSTGGDIFGQLGTAFLPGTVGFVSSYFFLLSTGALLGQVMGDSGSAKAIGNFLMEKMGAKNVMMITCITAAILSYGGVSLFVQTFTVIPLVLGIYRDANIPKRFMVGSFVLGNGTFAMTALPGLPSLPNLIPTQYLGTTPMAAPVLGIGIGVFMFVAGISFLNWELKKSQAKGETFELNHATDDKFLNVDQSRPLPSTLVAFLPLLVTIMLIVTISGKFAVKNNGVSVCLVTGAALTYILNWSRLKDKMLTLNEGFRSAVIPLLNTAALVGFGTVVSKSPAFQNFVDFAMGLDLSPYLSAAVAINIVAGITGSAAGGLEIFMKALGQTYLDMGLNANVFHRLSAVACGGLDSLPHNGAVNTMFMLMGTNHKQSYWYVFVIMCIIPLVSTGLIVALAMMFY</sequence>
<proteinExistence type="predicted"/>
<reference evidence="2 3" key="1">
    <citation type="journal article" date="2014" name="Genome Announc.">
        <title>Genome Sequence of Youngiibacter fragilis, the Type Strain of the Genus Youngiibacter.</title>
        <authorList>
            <person name="Wawrik C.B."/>
            <person name="Callaghan A.V."/>
            <person name="Stamps B.W."/>
            <person name="Wawrik B."/>
        </authorList>
    </citation>
    <scope>NUCLEOTIDE SEQUENCE [LARGE SCALE GENOMIC DNA]</scope>
    <source>
        <strain evidence="2 3">232.1</strain>
    </source>
</reference>
<organism evidence="2 3">
    <name type="scientific">Youngiibacter fragilis 232.1</name>
    <dbReference type="NCBI Taxonomy" id="994573"/>
    <lineage>
        <taxon>Bacteria</taxon>
        <taxon>Bacillati</taxon>
        <taxon>Bacillota</taxon>
        <taxon>Clostridia</taxon>
        <taxon>Eubacteriales</taxon>
        <taxon>Clostridiaceae</taxon>
        <taxon>Youngiibacter</taxon>
    </lineage>
</organism>
<keyword evidence="1" id="KW-0472">Membrane</keyword>
<evidence type="ECO:0008006" key="4">
    <source>
        <dbReference type="Google" id="ProtNLM"/>
    </source>
</evidence>
<dbReference type="PATRIC" id="fig|994573.3.peg.1053"/>
<feature type="transmembrane region" description="Helical" evidence="1">
    <location>
        <begin position="261"/>
        <end position="279"/>
    </location>
</feature>
<feature type="transmembrane region" description="Helical" evidence="1">
    <location>
        <begin position="98"/>
        <end position="128"/>
    </location>
</feature>
<gene>
    <name evidence="2" type="ORF">T472_0205640</name>
</gene>
<feature type="transmembrane region" description="Helical" evidence="1">
    <location>
        <begin position="333"/>
        <end position="358"/>
    </location>
</feature>
<comment type="caution">
    <text evidence="2">The sequence shown here is derived from an EMBL/GenBank/DDBJ whole genome shotgun (WGS) entry which is preliminary data.</text>
</comment>
<feature type="transmembrane region" description="Helical" evidence="1">
    <location>
        <begin position="291"/>
        <end position="313"/>
    </location>
</feature>
<dbReference type="AlphaFoldDB" id="V4EK99"/>
<dbReference type="eggNOG" id="COG2610">
    <property type="taxonomic scope" value="Bacteria"/>
</dbReference>
<dbReference type="PANTHER" id="PTHR30354">
    <property type="entry name" value="GNT FAMILY GLUCONATE TRANSPORTER"/>
    <property type="match status" value="1"/>
</dbReference>
<dbReference type="PANTHER" id="PTHR30354:SF7">
    <property type="entry name" value="BLL7963 PROTEIN"/>
    <property type="match status" value="1"/>
</dbReference>
<dbReference type="RefSeq" id="WP_023386264.1">
    <property type="nucleotide sequence ID" value="NZ_AXUN02000090.1"/>
</dbReference>
<dbReference type="Pfam" id="PF02447">
    <property type="entry name" value="GntP_permease"/>
    <property type="match status" value="1"/>
</dbReference>
<keyword evidence="3" id="KW-1185">Reference proteome</keyword>
<feature type="transmembrane region" description="Helical" evidence="1">
    <location>
        <begin position="6"/>
        <end position="37"/>
    </location>
</feature>
<keyword evidence="1" id="KW-1133">Transmembrane helix</keyword>
<feature type="transmembrane region" description="Helical" evidence="1">
    <location>
        <begin position="410"/>
        <end position="435"/>
    </location>
</feature>
<feature type="transmembrane region" description="Helical" evidence="1">
    <location>
        <begin position="140"/>
        <end position="157"/>
    </location>
</feature>
<keyword evidence="1" id="KW-0812">Transmembrane</keyword>
<feature type="transmembrane region" description="Helical" evidence="1">
    <location>
        <begin position="177"/>
        <end position="198"/>
    </location>
</feature>
<dbReference type="STRING" id="994573.T472_0205640"/>
<evidence type="ECO:0000256" key="1">
    <source>
        <dbReference type="SAM" id="Phobius"/>
    </source>
</evidence>
<accession>V4EK99</accession>
<evidence type="ECO:0000313" key="2">
    <source>
        <dbReference type="EMBL" id="ETA81551.1"/>
    </source>
</evidence>
<dbReference type="EMBL" id="AXUN02000090">
    <property type="protein sequence ID" value="ETA81551.1"/>
    <property type="molecule type" value="Genomic_DNA"/>
</dbReference>
<dbReference type="GO" id="GO:0005886">
    <property type="term" value="C:plasma membrane"/>
    <property type="evidence" value="ECO:0007669"/>
    <property type="project" value="TreeGrafter"/>
</dbReference>
<dbReference type="OrthoDB" id="86125at2"/>
<name>V4EK99_9CLOT</name>
<feature type="transmembrane region" description="Helical" evidence="1">
    <location>
        <begin position="235"/>
        <end position="255"/>
    </location>
</feature>
<dbReference type="GO" id="GO:0015128">
    <property type="term" value="F:gluconate transmembrane transporter activity"/>
    <property type="evidence" value="ECO:0007669"/>
    <property type="project" value="InterPro"/>
</dbReference>